<feature type="modified residue" description="Phosphohistidine" evidence="1">
    <location>
        <position position="68"/>
    </location>
</feature>
<dbReference type="Proteomes" id="UP000001640">
    <property type="component" value="Chromosome 7"/>
</dbReference>
<feature type="domain" description="HPt" evidence="2">
    <location>
        <begin position="28"/>
        <end position="138"/>
    </location>
</feature>
<dbReference type="GO" id="GO:0043424">
    <property type="term" value="F:protein histidine kinase binding"/>
    <property type="evidence" value="ECO:0007669"/>
    <property type="project" value="InterPro"/>
</dbReference>
<dbReference type="GeneID" id="96904699"/>
<proteinExistence type="predicted"/>
<keyword evidence="4" id="KW-1185">Reference proteome</keyword>
<dbReference type="eggNOG" id="KOG4747">
    <property type="taxonomic scope" value="Eukaryota"/>
</dbReference>
<protein>
    <recommendedName>
        <fullName evidence="2">HPt domain-containing protein</fullName>
    </recommendedName>
</protein>
<accession>G0VHZ9</accession>
<dbReference type="PANTHER" id="PTHR28242">
    <property type="entry name" value="PHOSPHORELAY INTERMEDIATE PROTEIN YPD1"/>
    <property type="match status" value="1"/>
</dbReference>
<evidence type="ECO:0000313" key="4">
    <source>
        <dbReference type="Proteomes" id="UP000001640"/>
    </source>
</evidence>
<dbReference type="KEGG" id="ncs:NCAS_0G01460"/>
<dbReference type="CDD" id="cd00088">
    <property type="entry name" value="HPT"/>
    <property type="match status" value="1"/>
</dbReference>
<dbReference type="InterPro" id="IPR008207">
    <property type="entry name" value="Sig_transdc_His_kin_Hpt_dom"/>
</dbReference>
<dbReference type="PROSITE" id="PS50894">
    <property type="entry name" value="HPT"/>
    <property type="match status" value="1"/>
</dbReference>
<evidence type="ECO:0000313" key="3">
    <source>
        <dbReference type="EMBL" id="CCC71033.1"/>
    </source>
</evidence>
<dbReference type="InterPro" id="IPR036641">
    <property type="entry name" value="HPT_dom_sf"/>
</dbReference>
<dbReference type="HOGENOM" id="CLU_085158_2_0_1"/>
<dbReference type="STRING" id="1064592.G0VHZ9"/>
<name>G0VHZ9_NAUCA</name>
<dbReference type="PANTHER" id="PTHR28242:SF52">
    <property type="entry name" value="PHOSPHORELAY INTERMEDIATE PROTEIN YPD1"/>
    <property type="match status" value="1"/>
</dbReference>
<dbReference type="RefSeq" id="XP_003677386.1">
    <property type="nucleotide sequence ID" value="XM_003677338.1"/>
</dbReference>
<dbReference type="AlphaFoldDB" id="G0VHZ9"/>
<organism evidence="3 4">
    <name type="scientific">Naumovozyma castellii</name>
    <name type="common">Yeast</name>
    <name type="synonym">Saccharomyces castellii</name>
    <dbReference type="NCBI Taxonomy" id="27288"/>
    <lineage>
        <taxon>Eukaryota</taxon>
        <taxon>Fungi</taxon>
        <taxon>Dikarya</taxon>
        <taxon>Ascomycota</taxon>
        <taxon>Saccharomycotina</taxon>
        <taxon>Saccharomycetes</taxon>
        <taxon>Saccharomycetales</taxon>
        <taxon>Saccharomycetaceae</taxon>
        <taxon>Naumovozyma</taxon>
    </lineage>
</organism>
<dbReference type="GO" id="GO:0009927">
    <property type="term" value="F:histidine phosphotransfer kinase activity"/>
    <property type="evidence" value="ECO:0007669"/>
    <property type="project" value="InterPro"/>
</dbReference>
<dbReference type="GO" id="GO:0000160">
    <property type="term" value="P:phosphorelay signal transduction system"/>
    <property type="evidence" value="ECO:0007669"/>
    <property type="project" value="InterPro"/>
</dbReference>
<keyword evidence="1" id="KW-0597">Phosphoprotein</keyword>
<sequence length="164" mass="18982">MMNMTRPIPNEVIDWTILNEIIQMDEDDSEFSRNLILQYIDQANTTFAEIEEELNHGQDLKKLNELGHFLKGSSASLGLQRIAWVCERIQDISQKSEDSFPDENVLLGKLPKGVNKKDIVFQPAKMKLDHSNVYLEADLRALNHARVEFQLAKMELSKYYKTQL</sequence>
<reference evidence="3 4" key="1">
    <citation type="journal article" date="2011" name="Proc. Natl. Acad. Sci. U.S.A.">
        <title>Evolutionary erosion of yeast sex chromosomes by mating-type switching accidents.</title>
        <authorList>
            <person name="Gordon J.L."/>
            <person name="Armisen D."/>
            <person name="Proux-Wera E."/>
            <person name="Oheigeartaigh S.S."/>
            <person name="Byrne K.P."/>
            <person name="Wolfe K.H."/>
        </authorList>
    </citation>
    <scope>NUCLEOTIDE SEQUENCE [LARGE SCALE GENOMIC DNA]</scope>
    <source>
        <strain evidence="4">ATCC 76901 / BCRC 22586 / CBS 4309 / NBRC 1992 / NRRL Y-12630</strain>
    </source>
</reference>
<dbReference type="InParanoid" id="G0VHZ9"/>
<dbReference type="SUPFAM" id="SSF47226">
    <property type="entry name" value="Histidine-containing phosphotransfer domain, HPT domain"/>
    <property type="match status" value="1"/>
</dbReference>
<dbReference type="EMBL" id="HE576758">
    <property type="protein sequence ID" value="CCC71033.1"/>
    <property type="molecule type" value="Genomic_DNA"/>
</dbReference>
<dbReference type="Gene3D" id="1.20.120.160">
    <property type="entry name" value="HPT domain"/>
    <property type="match status" value="1"/>
</dbReference>
<dbReference type="OrthoDB" id="1673781at2759"/>
<reference key="2">
    <citation type="submission" date="2011-08" db="EMBL/GenBank/DDBJ databases">
        <title>Genome sequence of Naumovozyma castellii.</title>
        <authorList>
            <person name="Gordon J.L."/>
            <person name="Armisen D."/>
            <person name="Proux-Wera E."/>
            <person name="OhEigeartaigh S.S."/>
            <person name="Byrne K.P."/>
            <person name="Wolfe K.H."/>
        </authorList>
    </citation>
    <scope>NUCLEOTIDE SEQUENCE</scope>
    <source>
        <strain>Type strain:CBS 4309</strain>
    </source>
</reference>
<evidence type="ECO:0000256" key="1">
    <source>
        <dbReference type="PROSITE-ProRule" id="PRU00110"/>
    </source>
</evidence>
<gene>
    <name evidence="3" type="primary">NCAS0G01460</name>
    <name evidence="3" type="ordered locus">NCAS_0G01460</name>
</gene>
<dbReference type="SMART" id="SM00073">
    <property type="entry name" value="HPT"/>
    <property type="match status" value="1"/>
</dbReference>
<dbReference type="GO" id="GO:0005737">
    <property type="term" value="C:cytoplasm"/>
    <property type="evidence" value="ECO:0007669"/>
    <property type="project" value="TreeGrafter"/>
</dbReference>
<dbReference type="GO" id="GO:0005634">
    <property type="term" value="C:nucleus"/>
    <property type="evidence" value="ECO:0007669"/>
    <property type="project" value="TreeGrafter"/>
</dbReference>
<dbReference type="InterPro" id="IPR045871">
    <property type="entry name" value="AHP1-5/YPD1"/>
</dbReference>
<dbReference type="Pfam" id="PF01627">
    <property type="entry name" value="Hpt"/>
    <property type="match status" value="1"/>
</dbReference>
<evidence type="ECO:0000259" key="2">
    <source>
        <dbReference type="PROSITE" id="PS50894"/>
    </source>
</evidence>
<dbReference type="OMA" id="GACKSSN"/>